<proteinExistence type="predicted"/>
<gene>
    <name evidence="1" type="ORF">IAB51_11010</name>
</gene>
<dbReference type="AlphaFoldDB" id="A0A9D1K0H2"/>
<evidence type="ECO:0000313" key="1">
    <source>
        <dbReference type="EMBL" id="HIS77315.1"/>
    </source>
</evidence>
<reference evidence="1" key="1">
    <citation type="submission" date="2020-10" db="EMBL/GenBank/DDBJ databases">
        <authorList>
            <person name="Gilroy R."/>
        </authorList>
    </citation>
    <scope>NUCLEOTIDE SEQUENCE</scope>
    <source>
        <strain evidence="1">CHK199-13235</strain>
    </source>
</reference>
<dbReference type="Proteomes" id="UP000824002">
    <property type="component" value="Unassembled WGS sequence"/>
</dbReference>
<comment type="caution">
    <text evidence="1">The sequence shown here is derived from an EMBL/GenBank/DDBJ whole genome shotgun (WGS) entry which is preliminary data.</text>
</comment>
<dbReference type="Gene3D" id="3.40.190.10">
    <property type="entry name" value="Periplasmic binding protein-like II"/>
    <property type="match status" value="2"/>
</dbReference>
<organism evidence="1 2">
    <name type="scientific">Candidatus Merdivicinus excrementipullorum</name>
    <dbReference type="NCBI Taxonomy" id="2840867"/>
    <lineage>
        <taxon>Bacteria</taxon>
        <taxon>Bacillati</taxon>
        <taxon>Bacillota</taxon>
        <taxon>Clostridia</taxon>
        <taxon>Eubacteriales</taxon>
        <taxon>Oscillospiraceae</taxon>
        <taxon>Oscillospiraceae incertae sedis</taxon>
        <taxon>Candidatus Merdivicinus</taxon>
    </lineage>
</organism>
<dbReference type="SUPFAM" id="SSF53850">
    <property type="entry name" value="Periplasmic binding protein-like II"/>
    <property type="match status" value="1"/>
</dbReference>
<accession>A0A9D1K0H2</accession>
<reference evidence="1" key="2">
    <citation type="journal article" date="2021" name="PeerJ">
        <title>Extensive microbial diversity within the chicken gut microbiome revealed by metagenomics and culture.</title>
        <authorList>
            <person name="Gilroy R."/>
            <person name="Ravi A."/>
            <person name="Getino M."/>
            <person name="Pursley I."/>
            <person name="Horton D.L."/>
            <person name="Alikhan N.F."/>
            <person name="Baker D."/>
            <person name="Gharbi K."/>
            <person name="Hall N."/>
            <person name="Watson M."/>
            <person name="Adriaenssens E.M."/>
            <person name="Foster-Nyarko E."/>
            <person name="Jarju S."/>
            <person name="Secka A."/>
            <person name="Antonio M."/>
            <person name="Oren A."/>
            <person name="Chaudhuri R.R."/>
            <person name="La Ragione R."/>
            <person name="Hildebrand F."/>
            <person name="Pallen M.J."/>
        </authorList>
    </citation>
    <scope>NUCLEOTIDE SEQUENCE</scope>
    <source>
        <strain evidence="1">CHK199-13235</strain>
    </source>
</reference>
<sequence length="317" mass="36158">MNRFSDGSSTLPASTSYMGPLFGLPDSHIGVDPSDDTVKSPWLMKERLIPYVEFLQELVQKNILDVDSLDKPYDYTLKKIKSNQISCQMGYANTNFYNADVEQYGGDYQGVIFDGGSGDLYVAASTPDFVQARMAITKECKNPEAAVRFLDLVSTPEFAVLHRYGLEGDQHTYDENGVLIPNENLNVRSYMLEGHAVGHIFWSGVFGSLALEEWETLRVPFLNEPQILDMGDNHSTGDHKYYYGDNYHLAMATAEEIDVEDQYKPDLYTYMDETIMRLALGQYKVEDIDQYIEKMKELGLEEMVKMYQARHDRFIGK</sequence>
<dbReference type="EMBL" id="DVJP01000073">
    <property type="protein sequence ID" value="HIS77315.1"/>
    <property type="molecule type" value="Genomic_DNA"/>
</dbReference>
<protein>
    <submittedName>
        <fullName evidence="1">Uncharacterized protein</fullName>
    </submittedName>
</protein>
<name>A0A9D1K0H2_9FIRM</name>
<evidence type="ECO:0000313" key="2">
    <source>
        <dbReference type="Proteomes" id="UP000824002"/>
    </source>
</evidence>